<reference evidence="1 2" key="1">
    <citation type="journal article" date="2020" name="Nature">
        <title>Six reference-quality genomes reveal evolution of bat adaptations.</title>
        <authorList>
            <person name="Jebb D."/>
            <person name="Huang Z."/>
            <person name="Pippel M."/>
            <person name="Hughes G.M."/>
            <person name="Lavrichenko K."/>
            <person name="Devanna P."/>
            <person name="Winkler S."/>
            <person name="Jermiin L.S."/>
            <person name="Skirmuntt E.C."/>
            <person name="Katzourakis A."/>
            <person name="Burkitt-Gray L."/>
            <person name="Ray D.A."/>
            <person name="Sullivan K.A.M."/>
            <person name="Roscito J.G."/>
            <person name="Kirilenko B.M."/>
            <person name="Davalos L.M."/>
            <person name="Corthals A.P."/>
            <person name="Power M.L."/>
            <person name="Jones G."/>
            <person name="Ransome R.D."/>
            <person name="Dechmann D.K.N."/>
            <person name="Locatelli A.G."/>
            <person name="Puechmaille S.J."/>
            <person name="Fedrigo O."/>
            <person name="Jarvis E.D."/>
            <person name="Hiller M."/>
            <person name="Vernes S.C."/>
            <person name="Myers E.W."/>
            <person name="Teeling E.C."/>
        </authorList>
    </citation>
    <scope>NUCLEOTIDE SEQUENCE [LARGE SCALE GENOMIC DNA]</scope>
    <source>
        <strain evidence="1">MMolMol1</strain>
        <tissue evidence="1">Muscle</tissue>
    </source>
</reference>
<dbReference type="EMBL" id="JACASF010000026">
    <property type="protein sequence ID" value="KAF6398948.1"/>
    <property type="molecule type" value="Genomic_DNA"/>
</dbReference>
<dbReference type="AlphaFoldDB" id="A0A7J8BJQ1"/>
<protein>
    <submittedName>
        <fullName evidence="1">Uncharacterized protein</fullName>
    </submittedName>
</protein>
<evidence type="ECO:0000313" key="2">
    <source>
        <dbReference type="Proteomes" id="UP000550707"/>
    </source>
</evidence>
<dbReference type="Proteomes" id="UP000550707">
    <property type="component" value="Unassembled WGS sequence"/>
</dbReference>
<gene>
    <name evidence="1" type="ORF">HJG59_010202</name>
</gene>
<evidence type="ECO:0000313" key="1">
    <source>
        <dbReference type="EMBL" id="KAF6398948.1"/>
    </source>
</evidence>
<dbReference type="InParanoid" id="A0A7J8BJQ1"/>
<keyword evidence="2" id="KW-1185">Reference proteome</keyword>
<comment type="caution">
    <text evidence="1">The sequence shown here is derived from an EMBL/GenBank/DDBJ whole genome shotgun (WGS) entry which is preliminary data.</text>
</comment>
<name>A0A7J8BJQ1_MOLMO</name>
<sequence length="189" mass="20135">MCSRWVGGSPVPPHTLQAGEGPVSALAGLSALLPSVLPSPCPTPTVGRMTARVMWMSGFQSNAGGTTHTRRRFLGIEGSSSFSRQFWLLSPQSTHEMCRGHGLVRVLLLIRACWGWGGQAGHWSPAQLSPDLQPGLGGRLCVTAVPRAEGGHPRSREGTAGCRSIGTPGSQCFRGHFSIKLIFAINRRV</sequence>
<accession>A0A7J8BJQ1</accession>
<proteinExistence type="predicted"/>
<organism evidence="1 2">
    <name type="scientific">Molossus molossus</name>
    <name type="common">Pallas' mastiff bat</name>
    <name type="synonym">Vespertilio molossus</name>
    <dbReference type="NCBI Taxonomy" id="27622"/>
    <lineage>
        <taxon>Eukaryota</taxon>
        <taxon>Metazoa</taxon>
        <taxon>Chordata</taxon>
        <taxon>Craniata</taxon>
        <taxon>Vertebrata</taxon>
        <taxon>Euteleostomi</taxon>
        <taxon>Mammalia</taxon>
        <taxon>Eutheria</taxon>
        <taxon>Laurasiatheria</taxon>
        <taxon>Chiroptera</taxon>
        <taxon>Yangochiroptera</taxon>
        <taxon>Molossidae</taxon>
        <taxon>Molossus</taxon>
    </lineage>
</organism>